<dbReference type="OrthoDB" id="1226647at2759"/>
<feature type="compositionally biased region" description="Basic and acidic residues" evidence="1">
    <location>
        <begin position="110"/>
        <end position="122"/>
    </location>
</feature>
<feature type="region of interest" description="Disordered" evidence="1">
    <location>
        <begin position="86"/>
        <end position="122"/>
    </location>
</feature>
<dbReference type="Proteomes" id="UP001152561">
    <property type="component" value="Unassembled WGS sequence"/>
</dbReference>
<evidence type="ECO:0000313" key="2">
    <source>
        <dbReference type="EMBL" id="KAJ8567264.1"/>
    </source>
</evidence>
<reference evidence="3" key="1">
    <citation type="journal article" date="2023" name="Proc. Natl. Acad. Sci. U.S.A.">
        <title>Genomic and structural basis for evolution of tropane alkaloid biosynthesis.</title>
        <authorList>
            <person name="Wanga Y.-J."/>
            <person name="Taina T."/>
            <person name="Yua J.-Y."/>
            <person name="Lia J."/>
            <person name="Xua B."/>
            <person name="Chenc J."/>
            <person name="D'Auriad J.C."/>
            <person name="Huanga J.-P."/>
            <person name="Huanga S.-X."/>
        </authorList>
    </citation>
    <scope>NUCLEOTIDE SEQUENCE [LARGE SCALE GENOMIC DNA]</scope>
    <source>
        <strain evidence="3">cv. KIB-2019</strain>
    </source>
</reference>
<proteinExistence type="predicted"/>
<name>A0A9Q1MVV7_9SOLA</name>
<accession>A0A9Q1MVV7</accession>
<comment type="caution">
    <text evidence="2">The sequence shown here is derived from an EMBL/GenBank/DDBJ whole genome shotgun (WGS) entry which is preliminary data.</text>
</comment>
<gene>
    <name evidence="2" type="ORF">K7X08_019472</name>
</gene>
<keyword evidence="3" id="KW-1185">Reference proteome</keyword>
<evidence type="ECO:0000256" key="1">
    <source>
        <dbReference type="SAM" id="MobiDB-lite"/>
    </source>
</evidence>
<dbReference type="AlphaFoldDB" id="A0A9Q1MVV7"/>
<sequence>MDSRKKPFLFIIWEDLADHEGAELRRQLNEYPIIIANRIAVTAFRKAEQIYEIVAVKNEMLPVEHINQQFGHKLFGVQLQKVISRTADNMSDNGSKKQKIKPNSPPTVHPRVETKATHDGTD</sequence>
<evidence type="ECO:0000313" key="3">
    <source>
        <dbReference type="Proteomes" id="UP001152561"/>
    </source>
</evidence>
<organism evidence="2 3">
    <name type="scientific">Anisodus acutangulus</name>
    <dbReference type="NCBI Taxonomy" id="402998"/>
    <lineage>
        <taxon>Eukaryota</taxon>
        <taxon>Viridiplantae</taxon>
        <taxon>Streptophyta</taxon>
        <taxon>Embryophyta</taxon>
        <taxon>Tracheophyta</taxon>
        <taxon>Spermatophyta</taxon>
        <taxon>Magnoliopsida</taxon>
        <taxon>eudicotyledons</taxon>
        <taxon>Gunneridae</taxon>
        <taxon>Pentapetalae</taxon>
        <taxon>asterids</taxon>
        <taxon>lamiids</taxon>
        <taxon>Solanales</taxon>
        <taxon>Solanaceae</taxon>
        <taxon>Solanoideae</taxon>
        <taxon>Hyoscyameae</taxon>
        <taxon>Anisodus</taxon>
    </lineage>
</organism>
<protein>
    <submittedName>
        <fullName evidence="2">Uncharacterized protein</fullName>
    </submittedName>
</protein>
<dbReference type="EMBL" id="JAJAGQ010000003">
    <property type="protein sequence ID" value="KAJ8567264.1"/>
    <property type="molecule type" value="Genomic_DNA"/>
</dbReference>